<dbReference type="AlphaFoldDB" id="A0A0H2MDS9"/>
<dbReference type="Proteomes" id="UP000035444">
    <property type="component" value="Unassembled WGS sequence"/>
</dbReference>
<feature type="signal peptide" evidence="2">
    <location>
        <begin position="1"/>
        <end position="23"/>
    </location>
</feature>
<name>A0A0H2MDS9_9PROT</name>
<keyword evidence="2" id="KW-0732">Signal</keyword>
<dbReference type="Gene3D" id="3.40.50.10610">
    <property type="entry name" value="ABC-type transport auxiliary lipoprotein component"/>
    <property type="match status" value="1"/>
</dbReference>
<reference evidence="3 4" key="1">
    <citation type="submission" date="2015-03" db="EMBL/GenBank/DDBJ databases">
        <title>Genome Sequence of Kiloniella spongiae MEBiC09566, isolated from a marine sponge.</title>
        <authorList>
            <person name="Shao Z."/>
            <person name="Wang L."/>
            <person name="Li X."/>
        </authorList>
    </citation>
    <scope>NUCLEOTIDE SEQUENCE [LARGE SCALE GENOMIC DNA]</scope>
    <source>
        <strain evidence="3 4">MEBiC09566</strain>
    </source>
</reference>
<feature type="region of interest" description="Disordered" evidence="1">
    <location>
        <begin position="207"/>
        <end position="226"/>
    </location>
</feature>
<dbReference type="InterPro" id="IPR008517">
    <property type="entry name" value="GNA1162-like"/>
</dbReference>
<gene>
    <name evidence="3" type="ORF">WH96_11490</name>
</gene>
<protein>
    <submittedName>
        <fullName evidence="3">Bacterial lipoprotein</fullName>
    </submittedName>
</protein>
<dbReference type="EMBL" id="LAQL01000007">
    <property type="protein sequence ID" value="KLN60371.1"/>
    <property type="molecule type" value="Genomic_DNA"/>
</dbReference>
<dbReference type="OrthoDB" id="1014694at2"/>
<dbReference type="PROSITE" id="PS51257">
    <property type="entry name" value="PROKAR_LIPOPROTEIN"/>
    <property type="match status" value="1"/>
</dbReference>
<evidence type="ECO:0000256" key="1">
    <source>
        <dbReference type="SAM" id="MobiDB-lite"/>
    </source>
</evidence>
<proteinExistence type="predicted"/>
<feature type="chain" id="PRO_5002597451" evidence="2">
    <location>
        <begin position="24"/>
        <end position="226"/>
    </location>
</feature>
<accession>A0A0H2MDS9</accession>
<keyword evidence="4" id="KW-1185">Reference proteome</keyword>
<keyword evidence="3" id="KW-0449">Lipoprotein</keyword>
<dbReference type="PATRIC" id="fig|1489064.4.peg.3613"/>
<comment type="caution">
    <text evidence="3">The sequence shown here is derived from an EMBL/GenBank/DDBJ whole genome shotgun (WGS) entry which is preliminary data.</text>
</comment>
<sequence length="226" mass="24841">MNFPKLIISALILLTLGACQHTAEPYNYTKLRTEDPHSVLVVMPINKSVEVEAPHYFLSTISKPVAEKGYYVFPVNLVKRVMEEEGMSDADLVYNSDPTVLAELFGADSVLYISIDEWTSQYIVLDARTTVSFSYILKSGETGETIWDSASTISYSPNDGNSGGGLAGLIVQVVASAIEKASPNYIPLSRRANYFAVNEQNRGLLPGPYHKDYGLPEEETPPTPVQ</sequence>
<dbReference type="STRING" id="1489064.WH96_11490"/>
<organism evidence="3 4">
    <name type="scientific">Kiloniella spongiae</name>
    <dbReference type="NCBI Taxonomy" id="1489064"/>
    <lineage>
        <taxon>Bacteria</taxon>
        <taxon>Pseudomonadati</taxon>
        <taxon>Pseudomonadota</taxon>
        <taxon>Alphaproteobacteria</taxon>
        <taxon>Rhodospirillales</taxon>
        <taxon>Kiloniellaceae</taxon>
        <taxon>Kiloniella</taxon>
    </lineage>
</organism>
<dbReference type="Pfam" id="PF05643">
    <property type="entry name" value="GNA1162-like"/>
    <property type="match status" value="1"/>
</dbReference>
<evidence type="ECO:0000256" key="2">
    <source>
        <dbReference type="SAM" id="SignalP"/>
    </source>
</evidence>
<dbReference type="RefSeq" id="WP_047764336.1">
    <property type="nucleotide sequence ID" value="NZ_LAQL01000007.1"/>
</dbReference>
<evidence type="ECO:0000313" key="4">
    <source>
        <dbReference type="Proteomes" id="UP000035444"/>
    </source>
</evidence>
<evidence type="ECO:0000313" key="3">
    <source>
        <dbReference type="EMBL" id="KLN60371.1"/>
    </source>
</evidence>